<evidence type="ECO:0000313" key="2">
    <source>
        <dbReference type="EMBL" id="AKA87004.1"/>
    </source>
</evidence>
<proteinExistence type="predicted"/>
<geneLocation type="plasmid" evidence="2">
    <name>pBK32533</name>
</geneLocation>
<keyword evidence="2" id="KW-0614">Plasmid</keyword>
<organism evidence="2">
    <name type="scientific">Escherichia coli</name>
    <dbReference type="NCBI Taxonomy" id="562"/>
    <lineage>
        <taxon>Bacteria</taxon>
        <taxon>Pseudomonadati</taxon>
        <taxon>Pseudomonadota</taxon>
        <taxon>Gammaproteobacteria</taxon>
        <taxon>Enterobacterales</taxon>
        <taxon>Enterobacteriaceae</taxon>
        <taxon>Escherichia</taxon>
    </lineage>
</organism>
<reference evidence="2" key="1">
    <citation type="journal article" date="2015" name="Antimicrob. Agents Chemother.">
        <title>Complete Sequence of a blaKPC-Harboring Cointegrate Plasmid Isolated from Escherichia coli.</title>
        <authorList>
            <person name="Chavda K.D."/>
            <person name="Chen L."/>
            <person name="Jacobs M.R."/>
            <person name="Rojtman A.D."/>
            <person name="Bonomo R.A."/>
            <person name="Kreiswirth B.N."/>
        </authorList>
    </citation>
    <scope>NUCLEOTIDE SEQUENCE</scope>
    <source>
        <strain evidence="2">BK32533</strain>
        <plasmid evidence="2">pBK32533</plasmid>
    </source>
</reference>
<evidence type="ECO:0000256" key="1">
    <source>
        <dbReference type="SAM" id="MobiDB-lite"/>
    </source>
</evidence>
<accession>A0A0E3MRT8</accession>
<dbReference type="EMBL" id="KP345882">
    <property type="protein sequence ID" value="AKA87004.1"/>
    <property type="molecule type" value="Genomic_DNA"/>
</dbReference>
<feature type="compositionally biased region" description="Polar residues" evidence="1">
    <location>
        <begin position="15"/>
        <end position="27"/>
    </location>
</feature>
<feature type="region of interest" description="Disordered" evidence="1">
    <location>
        <begin position="1"/>
        <end position="38"/>
    </location>
</feature>
<name>A0A0E3MRT8_ECOLX</name>
<dbReference type="AlphaFoldDB" id="A0A0E3MRT8"/>
<sequence>MRVMAAPAAHPITSGEISPGTSEIRSGSTKRHTTSTQNHITGITKIIFPTQAMSTFTKFKLCAQ</sequence>
<protein>
    <submittedName>
        <fullName evidence="2">Uncharacterized protein</fullName>
    </submittedName>
</protein>